<evidence type="ECO:0000313" key="2">
    <source>
        <dbReference type="EMBL" id="PZE17692.1"/>
    </source>
</evidence>
<accession>A0A2W1NPY9</accession>
<dbReference type="EMBL" id="QKSB01000003">
    <property type="protein sequence ID" value="PZE17692.1"/>
    <property type="molecule type" value="Genomic_DNA"/>
</dbReference>
<evidence type="ECO:0000256" key="1">
    <source>
        <dbReference type="SAM" id="Phobius"/>
    </source>
</evidence>
<evidence type="ECO:0000313" key="3">
    <source>
        <dbReference type="Proteomes" id="UP000249248"/>
    </source>
</evidence>
<sequence length="165" mass="19508">MSDLKFRPRFQLFFKSEEQEIIQQIKEALRHDNPEEFQGKVRHGHFTIWIHPEKKHFWSPVLDISFEKMEDKQTQMRCLLAPTPTVWTMFMFGYFITIFSTFIGLMIGSSQWYIGAETMWGLYLAAIAALLSIAFFMIAQSGKKLATEEMKNLKDFIFKVKEKIH</sequence>
<keyword evidence="1" id="KW-0812">Transmembrane</keyword>
<protein>
    <recommendedName>
        <fullName evidence="4">GTP-binding protein</fullName>
    </recommendedName>
</protein>
<feature type="transmembrane region" description="Helical" evidence="1">
    <location>
        <begin position="120"/>
        <end position="139"/>
    </location>
</feature>
<comment type="caution">
    <text evidence="2">The sequence shown here is derived from an EMBL/GenBank/DDBJ whole genome shotgun (WGS) entry which is preliminary data.</text>
</comment>
<keyword evidence="3" id="KW-1185">Reference proteome</keyword>
<organism evidence="2 3">
    <name type="scientific">Putridiphycobacter roseus</name>
    <dbReference type="NCBI Taxonomy" id="2219161"/>
    <lineage>
        <taxon>Bacteria</taxon>
        <taxon>Pseudomonadati</taxon>
        <taxon>Bacteroidota</taxon>
        <taxon>Flavobacteriia</taxon>
        <taxon>Flavobacteriales</taxon>
        <taxon>Crocinitomicaceae</taxon>
        <taxon>Putridiphycobacter</taxon>
    </lineage>
</organism>
<reference evidence="2 3" key="1">
    <citation type="submission" date="2018-06" db="EMBL/GenBank/DDBJ databases">
        <title>The draft genome sequence of Crocinitomix sp. SM1701.</title>
        <authorList>
            <person name="Zhang X."/>
        </authorList>
    </citation>
    <scope>NUCLEOTIDE SEQUENCE [LARGE SCALE GENOMIC DNA]</scope>
    <source>
        <strain evidence="2 3">SM1701</strain>
    </source>
</reference>
<dbReference type="Proteomes" id="UP000249248">
    <property type="component" value="Unassembled WGS sequence"/>
</dbReference>
<evidence type="ECO:0008006" key="4">
    <source>
        <dbReference type="Google" id="ProtNLM"/>
    </source>
</evidence>
<proteinExistence type="predicted"/>
<feature type="transmembrane region" description="Helical" evidence="1">
    <location>
        <begin position="86"/>
        <end position="108"/>
    </location>
</feature>
<dbReference type="OrthoDB" id="1451346at2"/>
<name>A0A2W1NPY9_9FLAO</name>
<keyword evidence="1" id="KW-0472">Membrane</keyword>
<dbReference type="AlphaFoldDB" id="A0A2W1NPY9"/>
<keyword evidence="1" id="KW-1133">Transmembrane helix</keyword>
<gene>
    <name evidence="2" type="ORF">DNU06_07635</name>
</gene>
<dbReference type="RefSeq" id="WP_111062652.1">
    <property type="nucleotide sequence ID" value="NZ_JBHUCU010000027.1"/>
</dbReference>